<evidence type="ECO:0000259" key="1">
    <source>
        <dbReference type="Pfam" id="PF14206"/>
    </source>
</evidence>
<dbReference type="RefSeq" id="WP_151575083.1">
    <property type="nucleotide sequence ID" value="NZ_WBOT01000005.1"/>
</dbReference>
<reference evidence="2 3" key="1">
    <citation type="journal article" date="2014" name="Arch. Microbiol.">
        <title>Bacillus mesophilum sp. nov., strain IITR-54T, a novel 4-chlorobiphenyl dechlorinating bacterium.</title>
        <authorList>
            <person name="Manickam N."/>
            <person name="Singh N.K."/>
            <person name="Bajaj A."/>
            <person name="Kumar R.M."/>
            <person name="Kaur G."/>
            <person name="Kaur N."/>
            <person name="Bala M."/>
            <person name="Kumar A."/>
            <person name="Mayilraj S."/>
        </authorList>
    </citation>
    <scope>NUCLEOTIDE SEQUENCE [LARGE SCALE GENOMIC DNA]</scope>
    <source>
        <strain evidence="2 3">IITR-54</strain>
    </source>
</reference>
<dbReference type="InterPro" id="IPR025983">
    <property type="entry name" value="Cys_rich_CPCC"/>
</dbReference>
<name>A0A7V7UUD9_9BACI</name>
<dbReference type="EMBL" id="WBOT01000005">
    <property type="protein sequence ID" value="KAB2331428.1"/>
    <property type="molecule type" value="Genomic_DNA"/>
</dbReference>
<sequence>MRFTCPCCGYKTLNEEPPGTFTICEICYWEDDNIQFEDPDYEGGANVVSLRQGQRNYIKFGASDCSYLKSVRIPNSSDLKDPAWKKQ</sequence>
<dbReference type="Proteomes" id="UP000441354">
    <property type="component" value="Unassembled WGS sequence"/>
</dbReference>
<dbReference type="Pfam" id="PF14206">
    <property type="entry name" value="Cys_rich_CPCC"/>
    <property type="match status" value="1"/>
</dbReference>
<accession>A0A7V7UUD9</accession>
<proteinExistence type="predicted"/>
<evidence type="ECO:0000313" key="2">
    <source>
        <dbReference type="EMBL" id="KAB2331428.1"/>
    </source>
</evidence>
<protein>
    <recommendedName>
        <fullName evidence="1">Cysteine-rich CPCC domain-containing protein</fullName>
    </recommendedName>
</protein>
<dbReference type="AlphaFoldDB" id="A0A7V7UUD9"/>
<evidence type="ECO:0000313" key="3">
    <source>
        <dbReference type="Proteomes" id="UP000441354"/>
    </source>
</evidence>
<gene>
    <name evidence="2" type="ORF">F7732_16425</name>
</gene>
<dbReference type="OrthoDB" id="1456570at2"/>
<organism evidence="2 3">
    <name type="scientific">Bacillus mesophilum</name>
    <dbReference type="NCBI Taxonomy" id="1071718"/>
    <lineage>
        <taxon>Bacteria</taxon>
        <taxon>Bacillati</taxon>
        <taxon>Bacillota</taxon>
        <taxon>Bacilli</taxon>
        <taxon>Bacillales</taxon>
        <taxon>Bacillaceae</taxon>
        <taxon>Bacillus</taxon>
    </lineage>
</organism>
<feature type="domain" description="Cysteine-rich CPCC" evidence="1">
    <location>
        <begin position="3"/>
        <end position="77"/>
    </location>
</feature>
<comment type="caution">
    <text evidence="2">The sequence shown here is derived from an EMBL/GenBank/DDBJ whole genome shotgun (WGS) entry which is preliminary data.</text>
</comment>
<keyword evidence="3" id="KW-1185">Reference proteome</keyword>